<dbReference type="FunFam" id="3.40.640.10:FF:000014">
    <property type="entry name" value="Adenosylmethionine-8-amino-7-oxononanoate aminotransferase, probable"/>
    <property type="match status" value="1"/>
</dbReference>
<dbReference type="EMBL" id="CYSR01000002">
    <property type="protein sequence ID" value="CUH98170.1"/>
    <property type="molecule type" value="Genomic_DNA"/>
</dbReference>
<reference evidence="7 8" key="1">
    <citation type="submission" date="2015-09" db="EMBL/GenBank/DDBJ databases">
        <authorList>
            <consortium name="Swine Surveillance"/>
        </authorList>
    </citation>
    <scope>NUCLEOTIDE SEQUENCE [LARGE SCALE GENOMIC DNA]</scope>
    <source>
        <strain evidence="7 8">CECT 8399</strain>
    </source>
</reference>
<evidence type="ECO:0000256" key="3">
    <source>
        <dbReference type="ARBA" id="ARBA00022576"/>
    </source>
</evidence>
<keyword evidence="4 7" id="KW-0808">Transferase</keyword>
<comment type="cofactor">
    <cofactor evidence="1">
        <name>pyridoxal 5'-phosphate</name>
        <dbReference type="ChEBI" id="CHEBI:597326"/>
    </cofactor>
</comment>
<keyword evidence="5 6" id="KW-0663">Pyridoxal phosphate</keyword>
<dbReference type="Proteomes" id="UP000051326">
    <property type="component" value="Unassembled WGS sequence"/>
</dbReference>
<dbReference type="NCBIfam" id="NF004767">
    <property type="entry name" value="PRK06105.1"/>
    <property type="match status" value="1"/>
</dbReference>
<dbReference type="STRING" id="1396826.PHA8399_00280"/>
<dbReference type="EC" id="2.6.1.77" evidence="7"/>
<gene>
    <name evidence="7" type="primary">tpa_1</name>
    <name evidence="7" type="ORF">PHA8399_00280</name>
</gene>
<comment type="similarity">
    <text evidence="2 6">Belongs to the class-III pyridoxal-phosphate-dependent aminotransferase family.</text>
</comment>
<dbReference type="InterPro" id="IPR015421">
    <property type="entry name" value="PyrdxlP-dep_Trfase_major"/>
</dbReference>
<sequence length="450" mass="48832">MAPVIYPTTNFTATEQLCLDRGEGIYVYDTDGNKYIEGLAGLWCTSLGYSNTEVMDAITEQLHKLPFTHTFGGKTHKPIMELAEKLKAMVPVEDAYIFFGNSGSDANDTHYKMLRYYFNAIGKPEKRKIITRERGYHGVTVAAGSLTSLPANLAHFDAPLEALHILRSDAPHYYTGRRGNETEEQFVDRIINNLEEQILAEDPDTIAAMIVEPITGASGVIVPPEGYYEKLQAVLRKHGILVWADEVICGFGRTGADFGCTTMGIKPDLMTFAKQLSSAYFPISASVIPGWMYEAMIAQTNEVGVFGHGYTYSGHPAACAAALKTLEIYERDNLFEHAAEVGAYMQAQLREIFTGHPLVGEVRGKGLIAALELVSNKTTGASFDKGAAGAAAQKACQDNGLILRAVAGNALALCPPLIITKAEVDDMLARMKAAVDTAYAELQDKGLIAA</sequence>
<evidence type="ECO:0000256" key="1">
    <source>
        <dbReference type="ARBA" id="ARBA00001933"/>
    </source>
</evidence>
<accession>A0A0N7M3Z0</accession>
<evidence type="ECO:0000256" key="6">
    <source>
        <dbReference type="RuleBase" id="RU003560"/>
    </source>
</evidence>
<name>A0A0N7M3Z0_9RHOB</name>
<dbReference type="CDD" id="cd00610">
    <property type="entry name" value="OAT_like"/>
    <property type="match status" value="1"/>
</dbReference>
<proteinExistence type="inferred from homology"/>
<dbReference type="Pfam" id="PF00202">
    <property type="entry name" value="Aminotran_3"/>
    <property type="match status" value="1"/>
</dbReference>
<dbReference type="PIRSF" id="PIRSF000521">
    <property type="entry name" value="Transaminase_4ab_Lys_Orn"/>
    <property type="match status" value="1"/>
</dbReference>
<keyword evidence="7" id="KW-0670">Pyruvate</keyword>
<keyword evidence="3 7" id="KW-0032">Aminotransferase</keyword>
<dbReference type="PANTHER" id="PTHR43094:SF1">
    <property type="entry name" value="AMINOTRANSFERASE CLASS-III"/>
    <property type="match status" value="1"/>
</dbReference>
<evidence type="ECO:0000256" key="2">
    <source>
        <dbReference type="ARBA" id="ARBA00008954"/>
    </source>
</evidence>
<dbReference type="Gene3D" id="3.40.640.10">
    <property type="entry name" value="Type I PLP-dependent aspartate aminotransferase-like (Major domain)"/>
    <property type="match status" value="1"/>
</dbReference>
<evidence type="ECO:0000313" key="8">
    <source>
        <dbReference type="Proteomes" id="UP000051326"/>
    </source>
</evidence>
<dbReference type="PANTHER" id="PTHR43094">
    <property type="entry name" value="AMINOTRANSFERASE"/>
    <property type="match status" value="1"/>
</dbReference>
<dbReference type="SUPFAM" id="SSF53383">
    <property type="entry name" value="PLP-dependent transferases"/>
    <property type="match status" value="1"/>
</dbReference>
<evidence type="ECO:0000256" key="4">
    <source>
        <dbReference type="ARBA" id="ARBA00022679"/>
    </source>
</evidence>
<dbReference type="InterPro" id="IPR015424">
    <property type="entry name" value="PyrdxlP-dep_Trfase"/>
</dbReference>
<evidence type="ECO:0000256" key="5">
    <source>
        <dbReference type="ARBA" id="ARBA00022898"/>
    </source>
</evidence>
<dbReference type="AlphaFoldDB" id="A0A0N7M3Z0"/>
<evidence type="ECO:0000313" key="7">
    <source>
        <dbReference type="EMBL" id="CUH98170.1"/>
    </source>
</evidence>
<protein>
    <submittedName>
        <fullName evidence="7">Taurine--pyruvate aminotransferase</fullName>
        <ecNumber evidence="7">2.6.1.77</ecNumber>
    </submittedName>
</protein>
<organism evidence="7 8">
    <name type="scientific">Leisingera aquaemixtae</name>
    <dbReference type="NCBI Taxonomy" id="1396826"/>
    <lineage>
        <taxon>Bacteria</taxon>
        <taxon>Pseudomonadati</taxon>
        <taxon>Pseudomonadota</taxon>
        <taxon>Alphaproteobacteria</taxon>
        <taxon>Rhodobacterales</taxon>
        <taxon>Roseobacteraceae</taxon>
        <taxon>Leisingera</taxon>
    </lineage>
</organism>
<dbReference type="GO" id="GO:0031299">
    <property type="term" value="F:taurine-pyruvate aminotransferase activity"/>
    <property type="evidence" value="ECO:0007669"/>
    <property type="project" value="UniProtKB-EC"/>
</dbReference>
<dbReference type="PROSITE" id="PS00600">
    <property type="entry name" value="AA_TRANSFER_CLASS_3"/>
    <property type="match status" value="1"/>
</dbReference>
<dbReference type="InterPro" id="IPR005814">
    <property type="entry name" value="Aminotrans_3"/>
</dbReference>
<dbReference type="InterPro" id="IPR049704">
    <property type="entry name" value="Aminotrans_3_PPA_site"/>
</dbReference>
<dbReference type="GO" id="GO:0030170">
    <property type="term" value="F:pyridoxal phosphate binding"/>
    <property type="evidence" value="ECO:0007669"/>
    <property type="project" value="InterPro"/>
</dbReference>
<dbReference type="InterPro" id="IPR015422">
    <property type="entry name" value="PyrdxlP-dep_Trfase_small"/>
</dbReference>
<dbReference type="Gene3D" id="3.90.1150.10">
    <property type="entry name" value="Aspartate Aminotransferase, domain 1"/>
    <property type="match status" value="1"/>
</dbReference>